<dbReference type="AlphaFoldDB" id="A0ABD6EIZ7"/>
<organism evidence="1 2">
    <name type="scientific">Gnathostoma spinigerum</name>
    <dbReference type="NCBI Taxonomy" id="75299"/>
    <lineage>
        <taxon>Eukaryota</taxon>
        <taxon>Metazoa</taxon>
        <taxon>Ecdysozoa</taxon>
        <taxon>Nematoda</taxon>
        <taxon>Chromadorea</taxon>
        <taxon>Rhabditida</taxon>
        <taxon>Spirurina</taxon>
        <taxon>Gnathostomatomorpha</taxon>
        <taxon>Gnathostomatoidea</taxon>
        <taxon>Gnathostomatidae</taxon>
        <taxon>Gnathostoma</taxon>
    </lineage>
</organism>
<proteinExistence type="predicted"/>
<evidence type="ECO:0000313" key="2">
    <source>
        <dbReference type="Proteomes" id="UP001608902"/>
    </source>
</evidence>
<keyword evidence="2" id="KW-1185">Reference proteome</keyword>
<comment type="caution">
    <text evidence="1">The sequence shown here is derived from an EMBL/GenBank/DDBJ whole genome shotgun (WGS) entry which is preliminary data.</text>
</comment>
<reference evidence="1 2" key="1">
    <citation type="submission" date="2024-08" db="EMBL/GenBank/DDBJ databases">
        <title>Gnathostoma spinigerum genome.</title>
        <authorList>
            <person name="Gonzalez-Bertolin B."/>
            <person name="Monzon S."/>
            <person name="Zaballos A."/>
            <person name="Jimenez P."/>
            <person name="Dekumyoy P."/>
            <person name="Varona S."/>
            <person name="Cuesta I."/>
            <person name="Sumanam S."/>
            <person name="Adisakwattana P."/>
            <person name="Gasser R.B."/>
            <person name="Hernandez-Gonzalez A."/>
            <person name="Young N.D."/>
            <person name="Perteguer M.J."/>
        </authorList>
    </citation>
    <scope>NUCLEOTIDE SEQUENCE [LARGE SCALE GENOMIC DNA]</scope>
    <source>
        <strain evidence="1">AL3</strain>
        <tissue evidence="1">Liver</tissue>
    </source>
</reference>
<sequence length="120" mass="13610">MNCSTDSDDGNLSMDDRSLNDENTNDCRLAAENLRVEQPFCWVIRYASGANGPHNHSIVCRAKRTAKCDNLQRNTERFAIRTTNTIVDCQRRHIANGRNLPKNRLFVGVPEIHSVIIGER</sequence>
<accession>A0ABD6EIZ7</accession>
<gene>
    <name evidence="1" type="ORF">AB6A40_006425</name>
</gene>
<evidence type="ECO:0000313" key="1">
    <source>
        <dbReference type="EMBL" id="MFH4979716.1"/>
    </source>
</evidence>
<dbReference type="EMBL" id="JBGFUD010004562">
    <property type="protein sequence ID" value="MFH4979716.1"/>
    <property type="molecule type" value="Genomic_DNA"/>
</dbReference>
<dbReference type="Proteomes" id="UP001608902">
    <property type="component" value="Unassembled WGS sequence"/>
</dbReference>
<name>A0ABD6EIZ7_9BILA</name>
<protein>
    <submittedName>
        <fullName evidence="1">Uncharacterized protein</fullName>
    </submittedName>
</protein>